<feature type="transmembrane region" description="Helical" evidence="6">
    <location>
        <begin position="107"/>
        <end position="129"/>
    </location>
</feature>
<dbReference type="PANTHER" id="PTHR30485:SF0">
    <property type="entry name" value="NI_FE-HYDROGENASE 1 B-TYPE CYTOCHROME SUBUNIT-RELATED"/>
    <property type="match status" value="1"/>
</dbReference>
<dbReference type="Proteomes" id="UP000239735">
    <property type="component" value="Unassembled WGS sequence"/>
</dbReference>
<evidence type="ECO:0000313" key="8">
    <source>
        <dbReference type="EMBL" id="SPE18348.1"/>
    </source>
</evidence>
<evidence type="ECO:0000313" key="9">
    <source>
        <dbReference type="Proteomes" id="UP000239735"/>
    </source>
</evidence>
<dbReference type="GO" id="GO:0005886">
    <property type="term" value="C:plasma membrane"/>
    <property type="evidence" value="ECO:0007669"/>
    <property type="project" value="UniProtKB-SubCell"/>
</dbReference>
<keyword evidence="5 6" id="KW-0472">Membrane</keyword>
<reference evidence="9" key="1">
    <citation type="submission" date="2018-02" db="EMBL/GenBank/DDBJ databases">
        <authorList>
            <person name="Hausmann B."/>
        </authorList>
    </citation>
    <scope>NUCLEOTIDE SEQUENCE [LARGE SCALE GENOMIC DNA]</scope>
    <source>
        <strain evidence="9">Peat soil MAG SbA5</strain>
    </source>
</reference>
<sequence length="278" mass="31514">MDLIQWAISPVGSRVPIHIAWFLGWVCVAAAALFMVGHAIYVGVLAKPRKFAANDSPEVLASISERVPRHSLVSRAFHWLMATSMFVLLITAFLPKVGVRMNWVTCHWIAGLVLSALVLFHIVHASFFLDFMSIWPDMTDVRDMVRRLRLALGWNSPLPNRFAKYPPENKLYHFLILCSGLAVIVTGLCMMKHVNTFGVLVRNPYIFGDMTWGLIYVLHGLAGVGLIALIMVHAYFGVRHEKLPITKSMVFGYMDREFFLEEHDPLRCRSVKNGTDQF</sequence>
<dbReference type="OrthoDB" id="257690at2"/>
<dbReference type="GO" id="GO:0022904">
    <property type="term" value="P:respiratory electron transport chain"/>
    <property type="evidence" value="ECO:0007669"/>
    <property type="project" value="InterPro"/>
</dbReference>
<keyword evidence="4 6" id="KW-1133">Transmembrane helix</keyword>
<evidence type="ECO:0000259" key="7">
    <source>
        <dbReference type="Pfam" id="PF01292"/>
    </source>
</evidence>
<keyword evidence="2" id="KW-1003">Cell membrane</keyword>
<comment type="subcellular location">
    <subcellularLocation>
        <location evidence="1">Cell membrane</location>
        <topology evidence="1">Multi-pass membrane protein</topology>
    </subcellularLocation>
</comment>
<dbReference type="InterPro" id="IPR051542">
    <property type="entry name" value="Hydrogenase_cytochrome"/>
</dbReference>
<gene>
    <name evidence="8" type="ORF">SBA5_150082</name>
</gene>
<dbReference type="EMBL" id="OKRB01000057">
    <property type="protein sequence ID" value="SPE18348.1"/>
    <property type="molecule type" value="Genomic_DNA"/>
</dbReference>
<dbReference type="GO" id="GO:0020037">
    <property type="term" value="F:heme binding"/>
    <property type="evidence" value="ECO:0007669"/>
    <property type="project" value="TreeGrafter"/>
</dbReference>
<dbReference type="InterPro" id="IPR016174">
    <property type="entry name" value="Di-haem_cyt_TM"/>
</dbReference>
<proteinExistence type="predicted"/>
<evidence type="ECO:0000256" key="2">
    <source>
        <dbReference type="ARBA" id="ARBA00022475"/>
    </source>
</evidence>
<organism evidence="8 9">
    <name type="scientific">Candidatus Sulfuritelmatomonas gaucii</name>
    <dbReference type="NCBI Taxonomy" id="2043161"/>
    <lineage>
        <taxon>Bacteria</taxon>
        <taxon>Pseudomonadati</taxon>
        <taxon>Acidobacteriota</taxon>
        <taxon>Terriglobia</taxon>
        <taxon>Terriglobales</taxon>
        <taxon>Acidobacteriaceae</taxon>
        <taxon>Candidatus Sulfuritelmatomonas</taxon>
    </lineage>
</organism>
<keyword evidence="3 6" id="KW-0812">Transmembrane</keyword>
<dbReference type="InterPro" id="IPR011577">
    <property type="entry name" value="Cyt_b561_bac/Ni-Hgenase"/>
</dbReference>
<evidence type="ECO:0000256" key="1">
    <source>
        <dbReference type="ARBA" id="ARBA00004651"/>
    </source>
</evidence>
<dbReference type="GO" id="GO:0009055">
    <property type="term" value="F:electron transfer activity"/>
    <property type="evidence" value="ECO:0007669"/>
    <property type="project" value="InterPro"/>
</dbReference>
<dbReference type="PANTHER" id="PTHR30485">
    <property type="entry name" value="NI/FE-HYDROGENASE 1 B-TYPE CYTOCHROME SUBUNIT"/>
    <property type="match status" value="1"/>
</dbReference>
<evidence type="ECO:0000256" key="5">
    <source>
        <dbReference type="ARBA" id="ARBA00023136"/>
    </source>
</evidence>
<evidence type="ECO:0000256" key="4">
    <source>
        <dbReference type="ARBA" id="ARBA00022989"/>
    </source>
</evidence>
<feature type="transmembrane region" description="Helical" evidence="6">
    <location>
        <begin position="171"/>
        <end position="194"/>
    </location>
</feature>
<evidence type="ECO:0000256" key="6">
    <source>
        <dbReference type="SAM" id="Phobius"/>
    </source>
</evidence>
<feature type="transmembrane region" description="Helical" evidence="6">
    <location>
        <begin position="76"/>
        <end position="95"/>
    </location>
</feature>
<dbReference type="AlphaFoldDB" id="A0A2N9L4X3"/>
<dbReference type="SUPFAM" id="SSF81342">
    <property type="entry name" value="Transmembrane di-heme cytochromes"/>
    <property type="match status" value="1"/>
</dbReference>
<evidence type="ECO:0000256" key="3">
    <source>
        <dbReference type="ARBA" id="ARBA00022692"/>
    </source>
</evidence>
<feature type="transmembrane region" description="Helical" evidence="6">
    <location>
        <begin position="214"/>
        <end position="238"/>
    </location>
</feature>
<accession>A0A2N9L4X3</accession>
<name>A0A2N9L4X3_9BACT</name>
<dbReference type="Gene3D" id="1.20.950.20">
    <property type="entry name" value="Transmembrane di-heme cytochromes, Chain C"/>
    <property type="match status" value="1"/>
</dbReference>
<feature type="transmembrane region" description="Helical" evidence="6">
    <location>
        <begin position="20"/>
        <end position="44"/>
    </location>
</feature>
<protein>
    <submittedName>
        <fullName evidence="8">Cytochrome b subunit of formate dehydrogenase</fullName>
    </submittedName>
</protein>
<dbReference type="Pfam" id="PF01292">
    <property type="entry name" value="Ni_hydr_CYTB"/>
    <property type="match status" value="1"/>
</dbReference>
<feature type="domain" description="Cytochrome b561 bacterial/Ni-hydrogenase" evidence="7">
    <location>
        <begin position="69"/>
        <end position="252"/>
    </location>
</feature>